<reference evidence="8 9" key="1">
    <citation type="journal article" date="2021" name="Nat. Commun.">
        <title>Genetic determinants of endophytism in the Arabidopsis root mycobiome.</title>
        <authorList>
            <person name="Mesny F."/>
            <person name="Miyauchi S."/>
            <person name="Thiergart T."/>
            <person name="Pickel B."/>
            <person name="Atanasova L."/>
            <person name="Karlsson M."/>
            <person name="Huettel B."/>
            <person name="Barry K.W."/>
            <person name="Haridas S."/>
            <person name="Chen C."/>
            <person name="Bauer D."/>
            <person name="Andreopoulos W."/>
            <person name="Pangilinan J."/>
            <person name="LaButti K."/>
            <person name="Riley R."/>
            <person name="Lipzen A."/>
            <person name="Clum A."/>
            <person name="Drula E."/>
            <person name="Henrissat B."/>
            <person name="Kohler A."/>
            <person name="Grigoriev I.V."/>
            <person name="Martin F.M."/>
            <person name="Hacquard S."/>
        </authorList>
    </citation>
    <scope>NUCLEOTIDE SEQUENCE [LARGE SCALE GENOMIC DNA]</scope>
    <source>
        <strain evidence="8 9">MPI-SDFR-AT-0080</strain>
    </source>
</reference>
<feature type="non-terminal residue" evidence="8">
    <location>
        <position position="409"/>
    </location>
</feature>
<evidence type="ECO:0000256" key="6">
    <source>
        <dbReference type="ARBA" id="ARBA00049244"/>
    </source>
</evidence>
<dbReference type="InterPro" id="IPR012337">
    <property type="entry name" value="RNaseH-like_sf"/>
</dbReference>
<dbReference type="InterPro" id="IPR006134">
    <property type="entry name" value="DNA-dir_DNA_pol_B_multi_dom"/>
</dbReference>
<keyword evidence="4" id="KW-0239">DNA-directed DNA polymerase</keyword>
<dbReference type="SUPFAM" id="SSF53098">
    <property type="entry name" value="Ribonuclease H-like"/>
    <property type="match status" value="1"/>
</dbReference>
<feature type="domain" description="DNA-directed DNA polymerase family B multifunctional" evidence="7">
    <location>
        <begin position="292"/>
        <end position="344"/>
    </location>
</feature>
<gene>
    <name evidence="8" type="ORF">B0J12DRAFT_587644</name>
</gene>
<dbReference type="Proteomes" id="UP000774617">
    <property type="component" value="Unassembled WGS sequence"/>
</dbReference>
<dbReference type="InterPro" id="IPR023211">
    <property type="entry name" value="DNA_pol_palm_dom_sf"/>
</dbReference>
<evidence type="ECO:0000256" key="1">
    <source>
        <dbReference type="ARBA" id="ARBA00012417"/>
    </source>
</evidence>
<dbReference type="EMBL" id="JAGTJR010000146">
    <property type="protein sequence ID" value="KAH7001770.1"/>
    <property type="molecule type" value="Genomic_DNA"/>
</dbReference>
<name>A0ABQ8FS96_9PEZI</name>
<evidence type="ECO:0000256" key="5">
    <source>
        <dbReference type="ARBA" id="ARBA00023125"/>
    </source>
</evidence>
<keyword evidence="9" id="KW-1185">Reference proteome</keyword>
<sequence>MHKDEKVDGTVHGVSFRLGKEGVRLIVVADVKLPLPVKVDTSVYKNVIKNIDADEPGSVVGITPTSSNELWKLRLVSIAGYGTCSSGGPGVKKCAPLPKLSVVGLDIEVTTHMRKGGMPLPHDPIISITISNGAWYDKTGDDICICIYTFGVVRKDLVVDGRKPMVVKAQSSSHAVVMAYMALERIGCDFVNVHNGFGFDLNVMAAHAALMCAHYDLPPKLDSGGMTIKPADDIDITDVIVYNCRDSDMHAWLARRLKLCERACVLAGISRSLTWDGVAHNTGLMAFCMIQSACISMGFILDLSASTGADERQFEGGFVFEPTPGCYRGVVVIDGNSLYASIMSKLGIFIDRCASSTTITGLYDKMNVPLPEGLDKLKPGDVCDNEYSICMRNVDTYMGIVRGPPTVVS</sequence>
<dbReference type="InterPro" id="IPR050240">
    <property type="entry name" value="DNA_pol_type-B"/>
</dbReference>
<protein>
    <recommendedName>
        <fullName evidence="1">DNA-directed DNA polymerase</fullName>
        <ecNumber evidence="1">2.7.7.7</ecNumber>
    </recommendedName>
</protein>
<comment type="catalytic activity">
    <reaction evidence="6">
        <text>DNA(n) + a 2'-deoxyribonucleoside 5'-triphosphate = DNA(n+1) + diphosphate</text>
        <dbReference type="Rhea" id="RHEA:22508"/>
        <dbReference type="Rhea" id="RHEA-COMP:17339"/>
        <dbReference type="Rhea" id="RHEA-COMP:17340"/>
        <dbReference type="ChEBI" id="CHEBI:33019"/>
        <dbReference type="ChEBI" id="CHEBI:61560"/>
        <dbReference type="ChEBI" id="CHEBI:173112"/>
        <dbReference type="EC" id="2.7.7.7"/>
    </reaction>
</comment>
<keyword evidence="5" id="KW-0238">DNA-binding</keyword>
<dbReference type="PANTHER" id="PTHR10322:SF23">
    <property type="entry name" value="DNA POLYMERASE DELTA CATALYTIC SUBUNIT"/>
    <property type="match status" value="1"/>
</dbReference>
<dbReference type="Gene3D" id="3.90.1600.10">
    <property type="entry name" value="Palm domain of DNA polymerase"/>
    <property type="match status" value="1"/>
</dbReference>
<evidence type="ECO:0000256" key="4">
    <source>
        <dbReference type="ARBA" id="ARBA00022932"/>
    </source>
</evidence>
<dbReference type="InterPro" id="IPR043502">
    <property type="entry name" value="DNA/RNA_pol_sf"/>
</dbReference>
<comment type="caution">
    <text evidence="8">The sequence shown here is derived from an EMBL/GenBank/DDBJ whole genome shotgun (WGS) entry which is preliminary data.</text>
</comment>
<dbReference type="Pfam" id="PF00136">
    <property type="entry name" value="DNA_pol_B"/>
    <property type="match status" value="1"/>
</dbReference>
<evidence type="ECO:0000313" key="9">
    <source>
        <dbReference type="Proteomes" id="UP000774617"/>
    </source>
</evidence>
<dbReference type="EC" id="2.7.7.7" evidence="1"/>
<evidence type="ECO:0000313" key="8">
    <source>
        <dbReference type="EMBL" id="KAH7001770.1"/>
    </source>
</evidence>
<accession>A0ABQ8FS96</accession>
<dbReference type="SUPFAM" id="SSF56672">
    <property type="entry name" value="DNA/RNA polymerases"/>
    <property type="match status" value="1"/>
</dbReference>
<evidence type="ECO:0000259" key="7">
    <source>
        <dbReference type="Pfam" id="PF00136"/>
    </source>
</evidence>
<keyword evidence="2" id="KW-0808">Transferase</keyword>
<organism evidence="8 9">
    <name type="scientific">Macrophomina phaseolina</name>
    <dbReference type="NCBI Taxonomy" id="35725"/>
    <lineage>
        <taxon>Eukaryota</taxon>
        <taxon>Fungi</taxon>
        <taxon>Dikarya</taxon>
        <taxon>Ascomycota</taxon>
        <taxon>Pezizomycotina</taxon>
        <taxon>Dothideomycetes</taxon>
        <taxon>Dothideomycetes incertae sedis</taxon>
        <taxon>Botryosphaeriales</taxon>
        <taxon>Botryosphaeriaceae</taxon>
        <taxon>Macrophomina</taxon>
    </lineage>
</organism>
<dbReference type="PANTHER" id="PTHR10322">
    <property type="entry name" value="DNA POLYMERASE CATALYTIC SUBUNIT"/>
    <property type="match status" value="1"/>
</dbReference>
<proteinExistence type="predicted"/>
<evidence type="ECO:0000256" key="3">
    <source>
        <dbReference type="ARBA" id="ARBA00022695"/>
    </source>
</evidence>
<evidence type="ECO:0000256" key="2">
    <source>
        <dbReference type="ARBA" id="ARBA00022679"/>
    </source>
</evidence>
<keyword evidence="3" id="KW-0548">Nucleotidyltransferase</keyword>